<sequence>MTPKQVDMTNAEAVLREIFDEDLQVKDRFAAHLGAELLSLSEALAACFAPLPAINEAANRVGSVRTALAAAFVFGVLDDVLTSTKLLVTGKLLASGNLMRQVVEGIAIAALCSTDELLIIELKRGGPVTARYWEKLEAGDSRTQGYLALGQLSLNAAKLGFNADAVKLLTAAKRHYNGFSHAGTFSIAARVALHEPGTAFVGGHFDEAKFDGYRAELRERIGLCRVLPAFMRRMLASLTPNPRATPAVPA</sequence>
<dbReference type="RefSeq" id="WP_254607787.1">
    <property type="nucleotide sequence ID" value="NZ_CABVQG010000011.1"/>
</dbReference>
<proteinExistence type="predicted"/>
<comment type="caution">
    <text evidence="1">The sequence shown here is derived from an EMBL/GenBank/DDBJ whole genome shotgun (WGS) entry which is preliminary data.</text>
</comment>
<protein>
    <submittedName>
        <fullName evidence="1">Uncharacterized protein</fullName>
    </submittedName>
</protein>
<dbReference type="Proteomes" id="UP000494120">
    <property type="component" value="Unassembled WGS sequence"/>
</dbReference>
<gene>
    <name evidence="1" type="ORF">BLA17378_03408</name>
</gene>
<keyword evidence="2" id="KW-1185">Reference proteome</keyword>
<dbReference type="EMBL" id="CABVQG010000011">
    <property type="protein sequence ID" value="VWC73327.1"/>
    <property type="molecule type" value="Genomic_DNA"/>
</dbReference>
<evidence type="ECO:0000313" key="1">
    <source>
        <dbReference type="EMBL" id="VWC73327.1"/>
    </source>
</evidence>
<reference evidence="1 2" key="1">
    <citation type="submission" date="2019-09" db="EMBL/GenBank/DDBJ databases">
        <authorList>
            <person name="Depoorter E."/>
        </authorList>
    </citation>
    <scope>NUCLEOTIDE SEQUENCE [LARGE SCALE GENOMIC DNA]</scope>
    <source>
        <strain evidence="1 2">R-17378</strain>
    </source>
</reference>
<organism evidence="1 2">
    <name type="scientific">Burkholderia aenigmatica</name>
    <dbReference type="NCBI Taxonomy" id="2015348"/>
    <lineage>
        <taxon>Bacteria</taxon>
        <taxon>Pseudomonadati</taxon>
        <taxon>Pseudomonadota</taxon>
        <taxon>Betaproteobacteria</taxon>
        <taxon>Burkholderiales</taxon>
        <taxon>Burkholderiaceae</taxon>
        <taxon>Burkholderia</taxon>
        <taxon>Burkholderia cepacia complex</taxon>
    </lineage>
</organism>
<accession>A0ABY6XSC6</accession>
<evidence type="ECO:0000313" key="2">
    <source>
        <dbReference type="Proteomes" id="UP000494120"/>
    </source>
</evidence>
<name>A0ABY6XSC6_9BURK</name>